<protein>
    <submittedName>
        <fullName evidence="2">Uncharacterized protein</fullName>
    </submittedName>
</protein>
<feature type="compositionally biased region" description="Polar residues" evidence="1">
    <location>
        <begin position="63"/>
        <end position="75"/>
    </location>
</feature>
<dbReference type="AlphaFoldDB" id="A0A9W9KQ46"/>
<feature type="compositionally biased region" description="Low complexity" evidence="1">
    <location>
        <begin position="1"/>
        <end position="11"/>
    </location>
</feature>
<reference evidence="2" key="2">
    <citation type="journal article" date="2023" name="IMA Fungus">
        <title>Comparative genomic study of the Penicillium genus elucidates a diverse pangenome and 15 lateral gene transfer events.</title>
        <authorList>
            <person name="Petersen C."/>
            <person name="Sorensen T."/>
            <person name="Nielsen M.R."/>
            <person name="Sondergaard T.E."/>
            <person name="Sorensen J.L."/>
            <person name="Fitzpatrick D.A."/>
            <person name="Frisvad J.C."/>
            <person name="Nielsen K.L."/>
        </authorList>
    </citation>
    <scope>NUCLEOTIDE SEQUENCE</scope>
    <source>
        <strain evidence="2">IBT 34128</strain>
    </source>
</reference>
<dbReference type="EMBL" id="JAPMSZ010000001">
    <property type="protein sequence ID" value="KAJ5115094.1"/>
    <property type="molecule type" value="Genomic_DNA"/>
</dbReference>
<evidence type="ECO:0000313" key="3">
    <source>
        <dbReference type="Proteomes" id="UP001141434"/>
    </source>
</evidence>
<reference evidence="2" key="1">
    <citation type="submission" date="2022-11" db="EMBL/GenBank/DDBJ databases">
        <authorList>
            <person name="Petersen C."/>
        </authorList>
    </citation>
    <scope>NUCLEOTIDE SEQUENCE</scope>
    <source>
        <strain evidence="2">IBT 34128</strain>
    </source>
</reference>
<name>A0A9W9KQ46_9EURO</name>
<feature type="region of interest" description="Disordered" evidence="1">
    <location>
        <begin position="1"/>
        <end position="287"/>
    </location>
</feature>
<keyword evidence="3" id="KW-1185">Reference proteome</keyword>
<dbReference type="GeneID" id="81390604"/>
<proteinExistence type="predicted"/>
<organism evidence="2 3">
    <name type="scientific">Penicillium alfredii</name>
    <dbReference type="NCBI Taxonomy" id="1506179"/>
    <lineage>
        <taxon>Eukaryota</taxon>
        <taxon>Fungi</taxon>
        <taxon>Dikarya</taxon>
        <taxon>Ascomycota</taxon>
        <taxon>Pezizomycotina</taxon>
        <taxon>Eurotiomycetes</taxon>
        <taxon>Eurotiomycetidae</taxon>
        <taxon>Eurotiales</taxon>
        <taxon>Aspergillaceae</taxon>
        <taxon>Penicillium</taxon>
    </lineage>
</organism>
<evidence type="ECO:0000313" key="2">
    <source>
        <dbReference type="EMBL" id="KAJ5115094.1"/>
    </source>
</evidence>
<dbReference type="RefSeq" id="XP_056516286.1">
    <property type="nucleotide sequence ID" value="XM_056651436.1"/>
</dbReference>
<sequence length="462" mass="50121">MHSSQTPSPFRFSRRDPPFTRRSAGPQFAPTPRFRLSQTTTPHKDSNDGADIIDDDDRPPPTQTEARNPPSSRNPITPRRPGETIEDSDDDELLNDRATGNDNTNELVDDAIDSTPPQEPETPGVLDADFDALFAPGGSSSSQRNPLPDSIRPLSPEVRQPPLDTFDSPHQNATMQETGPQRTPAGPMRPPTPRVSTPGSTKTPFRSRPRFMLSAKKTPSSLPAASTAQTPSISRATSPHERRKPAFVLPRSPSPTTAGEDIPAPFSPSSRTLHRRGGRRSGVPGYLPGGMAAEVRSWILEVGTKREQLIMPAGSQIHAGQTRDPSADELGKYLVAARVTHATQVSCSGSGPLAFIQAQKVSRRPRKDGGIEETVNLILMGLPRSKPGTHLSSQPNAAQRVTIESGDLVGAYRGLAWDVALPSYHANFEAQELQSNSSRNDGLAGEKEIWLMAMEWDLIQMT</sequence>
<gene>
    <name evidence="2" type="ORF">NUU61_000853</name>
</gene>
<feature type="compositionally biased region" description="Polar residues" evidence="1">
    <location>
        <begin position="217"/>
        <end position="237"/>
    </location>
</feature>
<accession>A0A9W9KQ46</accession>
<feature type="compositionally biased region" description="Polar residues" evidence="1">
    <location>
        <begin position="194"/>
        <end position="204"/>
    </location>
</feature>
<evidence type="ECO:0000256" key="1">
    <source>
        <dbReference type="SAM" id="MobiDB-lite"/>
    </source>
</evidence>
<dbReference type="Proteomes" id="UP001141434">
    <property type="component" value="Unassembled WGS sequence"/>
</dbReference>
<comment type="caution">
    <text evidence="2">The sequence shown here is derived from an EMBL/GenBank/DDBJ whole genome shotgun (WGS) entry which is preliminary data.</text>
</comment>
<dbReference type="OrthoDB" id="5389296at2759"/>
<feature type="compositionally biased region" description="Polar residues" evidence="1">
    <location>
        <begin position="168"/>
        <end position="181"/>
    </location>
</feature>
<feature type="compositionally biased region" description="Acidic residues" evidence="1">
    <location>
        <begin position="84"/>
        <end position="93"/>
    </location>
</feature>